<proteinExistence type="inferred from homology"/>
<name>A0A510J9Q6_9FUSO</name>
<evidence type="ECO:0000256" key="2">
    <source>
        <dbReference type="ARBA" id="ARBA00009765"/>
    </source>
</evidence>
<keyword evidence="5 6" id="KW-0472">Membrane</keyword>
<dbReference type="Gene3D" id="3.30.460.20">
    <property type="entry name" value="CorA soluble domain-like"/>
    <property type="match status" value="1"/>
</dbReference>
<dbReference type="STRING" id="714315.GCA_000516535_00724"/>
<dbReference type="InterPro" id="IPR045863">
    <property type="entry name" value="CorA_TM1_TM2"/>
</dbReference>
<dbReference type="OrthoDB" id="9803416at2"/>
<feature type="transmembrane region" description="Helical" evidence="6">
    <location>
        <begin position="283"/>
        <end position="303"/>
    </location>
</feature>
<evidence type="ECO:0000256" key="6">
    <source>
        <dbReference type="SAM" id="Phobius"/>
    </source>
</evidence>
<comment type="subcellular location">
    <subcellularLocation>
        <location evidence="1">Membrane</location>
        <topology evidence="1">Multi-pass membrane protein</topology>
    </subcellularLocation>
</comment>
<comment type="similarity">
    <text evidence="2">Belongs to the CorA metal ion transporter (MIT) (TC 1.A.35) family.</text>
</comment>
<dbReference type="SUPFAM" id="SSF144083">
    <property type="entry name" value="Magnesium transport protein CorA, transmembrane region"/>
    <property type="match status" value="1"/>
</dbReference>
<evidence type="ECO:0000256" key="1">
    <source>
        <dbReference type="ARBA" id="ARBA00004141"/>
    </source>
</evidence>
<gene>
    <name evidence="7" type="ORF">JCM16774_0726</name>
</gene>
<dbReference type="Gene3D" id="1.20.58.340">
    <property type="entry name" value="Magnesium transport protein CorA, transmembrane region"/>
    <property type="match status" value="2"/>
</dbReference>
<keyword evidence="3 6" id="KW-0812">Transmembrane</keyword>
<reference evidence="7 8" key="1">
    <citation type="submission" date="2019-07" db="EMBL/GenBank/DDBJ databases">
        <title>Complete Genome Sequence of Leptotrichia goodfellowii Strain JCM 16774.</title>
        <authorList>
            <person name="Watanabe S."/>
            <person name="Cui L."/>
        </authorList>
    </citation>
    <scope>NUCLEOTIDE SEQUENCE [LARGE SCALE GENOMIC DNA]</scope>
    <source>
        <strain evidence="7 8">JCM16774</strain>
    </source>
</reference>
<evidence type="ECO:0000256" key="3">
    <source>
        <dbReference type="ARBA" id="ARBA00022692"/>
    </source>
</evidence>
<dbReference type="InterPro" id="IPR047199">
    <property type="entry name" value="CorA-like"/>
</dbReference>
<dbReference type="InterPro" id="IPR002523">
    <property type="entry name" value="MgTranspt_CorA/ZnTranspt_ZntB"/>
</dbReference>
<evidence type="ECO:0000313" key="7">
    <source>
        <dbReference type="EMBL" id="BBM35796.1"/>
    </source>
</evidence>
<sequence>MINRNIIQLENGSMEWVNTVNITAENKKVLNEKDKLSTEFLEYATDADESPRSEYDDLNRIKLLCFDVPYYDRIMESLATVPLVFIIRENTLYTFIEKNEDYEYLNSLLENTVTEKVYDSMYHLLFSVVYKFCLIYHDKLKVINKERADIKKSFRKSVKNTDIYKLLNIEQGLTYLSTSLKANRLALNTLKRHWNVNIKKLSEVEEEKLEDVMIEIDQAMEMTEIITTIAEKEKTTYSTVIDNNLNTTMKFLTVFTILLEIPSMIFGFFGINTNVPFQNMKDGWIYVVLITGIICTMFTLGLWKKRFLK</sequence>
<dbReference type="GO" id="GO:0046873">
    <property type="term" value="F:metal ion transmembrane transporter activity"/>
    <property type="evidence" value="ECO:0007669"/>
    <property type="project" value="InterPro"/>
</dbReference>
<dbReference type="PANTHER" id="PTHR47891">
    <property type="entry name" value="TRANSPORTER-RELATED"/>
    <property type="match status" value="1"/>
</dbReference>
<dbReference type="EMBL" id="AP019822">
    <property type="protein sequence ID" value="BBM35796.1"/>
    <property type="molecule type" value="Genomic_DNA"/>
</dbReference>
<dbReference type="PANTHER" id="PTHR47891:SF1">
    <property type="entry name" value="CORA-MAGNESIUM AND COBALT TRANSPORTER"/>
    <property type="match status" value="1"/>
</dbReference>
<dbReference type="SUPFAM" id="SSF143865">
    <property type="entry name" value="CorA soluble domain-like"/>
    <property type="match status" value="1"/>
</dbReference>
<evidence type="ECO:0000256" key="4">
    <source>
        <dbReference type="ARBA" id="ARBA00022989"/>
    </source>
</evidence>
<dbReference type="RefSeq" id="WP_026737279.1">
    <property type="nucleotide sequence ID" value="NZ_AP019822.1"/>
</dbReference>
<keyword evidence="4 6" id="KW-1133">Transmembrane helix</keyword>
<evidence type="ECO:0000256" key="5">
    <source>
        <dbReference type="ARBA" id="ARBA00023136"/>
    </source>
</evidence>
<dbReference type="GO" id="GO:0016020">
    <property type="term" value="C:membrane"/>
    <property type="evidence" value="ECO:0007669"/>
    <property type="project" value="UniProtKB-SubCell"/>
</dbReference>
<accession>A0A510J9Q6</accession>
<organism evidence="7 8">
    <name type="scientific">Pseudoleptotrichia goodfellowii</name>
    <dbReference type="NCBI Taxonomy" id="157692"/>
    <lineage>
        <taxon>Bacteria</taxon>
        <taxon>Fusobacteriati</taxon>
        <taxon>Fusobacteriota</taxon>
        <taxon>Fusobacteriia</taxon>
        <taxon>Fusobacteriales</taxon>
        <taxon>Leptotrichiaceae</taxon>
        <taxon>Pseudoleptotrichia</taxon>
    </lineage>
</organism>
<dbReference type="KEGG" id="lgo:JCM16774_0726"/>
<dbReference type="Proteomes" id="UP000321606">
    <property type="component" value="Chromosome"/>
</dbReference>
<dbReference type="InterPro" id="IPR045861">
    <property type="entry name" value="CorA_cytoplasmic_dom"/>
</dbReference>
<dbReference type="Pfam" id="PF01544">
    <property type="entry name" value="CorA"/>
    <property type="match status" value="1"/>
</dbReference>
<dbReference type="AlphaFoldDB" id="A0A510J9Q6"/>
<protein>
    <submittedName>
        <fullName evidence="7">CorA-like protein</fullName>
    </submittedName>
</protein>
<feature type="transmembrane region" description="Helical" evidence="6">
    <location>
        <begin position="251"/>
        <end position="271"/>
    </location>
</feature>
<evidence type="ECO:0000313" key="8">
    <source>
        <dbReference type="Proteomes" id="UP000321606"/>
    </source>
</evidence>
<dbReference type="CDD" id="cd12827">
    <property type="entry name" value="EcCorA_ZntB-like_u2"/>
    <property type="match status" value="1"/>
</dbReference>